<evidence type="ECO:0000256" key="3">
    <source>
        <dbReference type="ARBA" id="ARBA00022448"/>
    </source>
</evidence>
<comment type="subcellular location">
    <subcellularLocation>
        <location evidence="1">Cell envelope</location>
    </subcellularLocation>
</comment>
<dbReference type="Gene3D" id="3.40.190.10">
    <property type="entry name" value="Periplasmic binding protein-like II"/>
    <property type="match status" value="1"/>
</dbReference>
<keyword evidence="8" id="KW-1185">Reference proteome</keyword>
<comment type="similarity">
    <text evidence="2">Belongs to the bacterial solute-binding protein 5 family.</text>
</comment>
<dbReference type="InterPro" id="IPR030678">
    <property type="entry name" value="Peptide/Ni-bd"/>
</dbReference>
<dbReference type="PANTHER" id="PTHR30290">
    <property type="entry name" value="PERIPLASMIC BINDING COMPONENT OF ABC TRANSPORTER"/>
    <property type="match status" value="1"/>
</dbReference>
<reference evidence="7 8" key="2">
    <citation type="journal article" date="2011" name="ISME J.">
        <title>RNA-seq reveals cooperative metabolic interactions between two termite-gut spirochete species in co-culture.</title>
        <authorList>
            <person name="Rosenthal A.Z."/>
            <person name="Matson E.G."/>
            <person name="Eldar A."/>
            <person name="Leadbetter J.R."/>
        </authorList>
    </citation>
    <scope>NUCLEOTIDE SEQUENCE [LARGE SCALE GENOMIC DNA]</scope>
    <source>
        <strain evidence="8">ATCC BAA-888 / DSM 13862 / ZAS-9</strain>
    </source>
</reference>
<dbReference type="PANTHER" id="PTHR30290:SF10">
    <property type="entry name" value="PERIPLASMIC OLIGOPEPTIDE-BINDING PROTEIN-RELATED"/>
    <property type="match status" value="1"/>
</dbReference>
<dbReference type="InParanoid" id="F5Y6Z4"/>
<dbReference type="GO" id="GO:0030288">
    <property type="term" value="C:outer membrane-bounded periplasmic space"/>
    <property type="evidence" value="ECO:0007669"/>
    <property type="project" value="UniProtKB-ARBA"/>
</dbReference>
<evidence type="ECO:0000313" key="7">
    <source>
        <dbReference type="EMBL" id="AEF82744.1"/>
    </source>
</evidence>
<keyword evidence="4 5" id="KW-0732">Signal</keyword>
<gene>
    <name evidence="7" type="ordered locus">TREAZ_3563</name>
</gene>
<evidence type="ECO:0000256" key="4">
    <source>
        <dbReference type="ARBA" id="ARBA00022729"/>
    </source>
</evidence>
<dbReference type="GO" id="GO:0043190">
    <property type="term" value="C:ATP-binding cassette (ABC) transporter complex"/>
    <property type="evidence" value="ECO:0007669"/>
    <property type="project" value="InterPro"/>
</dbReference>
<dbReference type="InterPro" id="IPR039424">
    <property type="entry name" value="SBP_5"/>
</dbReference>
<dbReference type="FunFam" id="3.10.105.10:FF:000001">
    <property type="entry name" value="Oligopeptide ABC transporter, oligopeptide-binding protein"/>
    <property type="match status" value="1"/>
</dbReference>
<evidence type="ECO:0000256" key="1">
    <source>
        <dbReference type="ARBA" id="ARBA00004196"/>
    </source>
</evidence>
<organism evidence="7 8">
    <name type="scientific">Leadbettera azotonutricia (strain ATCC BAA-888 / DSM 13862 / ZAS-9)</name>
    <name type="common">Treponema azotonutricium</name>
    <dbReference type="NCBI Taxonomy" id="545695"/>
    <lineage>
        <taxon>Bacteria</taxon>
        <taxon>Pseudomonadati</taxon>
        <taxon>Spirochaetota</taxon>
        <taxon>Spirochaetia</taxon>
        <taxon>Spirochaetales</taxon>
        <taxon>Breznakiellaceae</taxon>
        <taxon>Leadbettera</taxon>
    </lineage>
</organism>
<accession>F5Y6Z4</accession>
<dbReference type="AlphaFoldDB" id="F5Y6Z4"/>
<feature type="domain" description="Solute-binding protein family 5" evidence="6">
    <location>
        <begin position="82"/>
        <end position="454"/>
    </location>
</feature>
<dbReference type="FunCoup" id="F5Y6Z4">
    <property type="interactions" value="229"/>
</dbReference>
<dbReference type="InterPro" id="IPR000914">
    <property type="entry name" value="SBP_5_dom"/>
</dbReference>
<evidence type="ECO:0000259" key="6">
    <source>
        <dbReference type="Pfam" id="PF00496"/>
    </source>
</evidence>
<dbReference type="eggNOG" id="COG4166">
    <property type="taxonomic scope" value="Bacteria"/>
</dbReference>
<dbReference type="Gene3D" id="3.90.76.10">
    <property type="entry name" value="Dipeptide-binding Protein, Domain 1"/>
    <property type="match status" value="1"/>
</dbReference>
<feature type="signal peptide" evidence="5">
    <location>
        <begin position="1"/>
        <end position="21"/>
    </location>
</feature>
<sequence length="533" mass="59045">MMKRSLILALSLAVISGALFAGGGQSSSAASSGAKASAEFVVGNGTEIQSIDPSQIEGVPEARVNMALFEGLATYNPKTNKAEPGVAESWTISADGSVLTFKIRPNLVWSDGTPINAQTFVDSWLYHLNPTTGSEYAYMPGMVIKGADLYNTQGGKPSDVAIRAVNPTTFEVTLVGNVPYAIDMMAHYAFNPLPVHVIQKYGADWIKKENFVSNGPFVLQEWIPNDHLTVIPNDKYWNKANVHLSKITFLPIEDTNTAYQAYKNGEIDWSTNIPLAIIDQLKLEKDYHVQTQLGSYFYYINMSHPILKDVRIRKALSMSFDRQELIDRVIKGGQVPAFALAPPIGDYKPATGTGYDLAAAKRLLAEAGYPDGRGLPTFQIIYNTLDAHKVIAEYLQQVWKNNLGVNVTLQNLEWATFLDERKTSRMELGRAGWIADYADAQNFLDLIVTGGGNNDGHYSNPQYDALIRRASAMPGGTARDQILHQAEEIAITQDQVVIPIYYYVSQNIINLDKWDGWYTNPQDSHPWVGIKRK</sequence>
<dbReference type="HOGENOM" id="CLU_017028_0_3_12"/>
<feature type="chain" id="PRO_5003331478" evidence="5">
    <location>
        <begin position="22"/>
        <end position="533"/>
    </location>
</feature>
<dbReference type="RefSeq" id="WP_015712015.1">
    <property type="nucleotide sequence ID" value="NC_015577.1"/>
</dbReference>
<dbReference type="STRING" id="545695.TREAZ_3563"/>
<name>F5Y6Z4_LEAAZ</name>
<dbReference type="Pfam" id="PF00496">
    <property type="entry name" value="SBP_bac_5"/>
    <property type="match status" value="1"/>
</dbReference>
<dbReference type="CDD" id="cd08504">
    <property type="entry name" value="PBP2_OppA"/>
    <property type="match status" value="1"/>
</dbReference>
<evidence type="ECO:0000256" key="5">
    <source>
        <dbReference type="SAM" id="SignalP"/>
    </source>
</evidence>
<dbReference type="Proteomes" id="UP000009222">
    <property type="component" value="Chromosome"/>
</dbReference>
<dbReference type="EMBL" id="CP001841">
    <property type="protein sequence ID" value="AEF82744.1"/>
    <property type="molecule type" value="Genomic_DNA"/>
</dbReference>
<evidence type="ECO:0000313" key="8">
    <source>
        <dbReference type="Proteomes" id="UP000009222"/>
    </source>
</evidence>
<protein>
    <submittedName>
        <fullName evidence="7">Oligopeptide ABC transporter, periplasmic oligopeptide-binding protein</fullName>
    </submittedName>
</protein>
<dbReference type="Gene3D" id="3.10.105.10">
    <property type="entry name" value="Dipeptide-binding Protein, Domain 3"/>
    <property type="match status" value="1"/>
</dbReference>
<evidence type="ECO:0000256" key="2">
    <source>
        <dbReference type="ARBA" id="ARBA00005695"/>
    </source>
</evidence>
<dbReference type="KEGG" id="taz:TREAZ_3563"/>
<dbReference type="PIRSF" id="PIRSF002741">
    <property type="entry name" value="MppA"/>
    <property type="match status" value="1"/>
</dbReference>
<reference evidence="8" key="1">
    <citation type="submission" date="2009-12" db="EMBL/GenBank/DDBJ databases">
        <title>Complete sequence of Treponema azotonutricium strain ZAS-9.</title>
        <authorList>
            <person name="Tetu S.G."/>
            <person name="Matson E."/>
            <person name="Ren Q."/>
            <person name="Seshadri R."/>
            <person name="Elbourne L."/>
            <person name="Hassan K.A."/>
            <person name="Durkin A."/>
            <person name="Radune D."/>
            <person name="Mohamoud Y."/>
            <person name="Shay R."/>
            <person name="Jin S."/>
            <person name="Zhang X."/>
            <person name="Lucey K."/>
            <person name="Ballor N.R."/>
            <person name="Ottesen E."/>
            <person name="Rosenthal R."/>
            <person name="Allen A."/>
            <person name="Leadbetter J.R."/>
            <person name="Paulsen I.T."/>
        </authorList>
    </citation>
    <scope>NUCLEOTIDE SEQUENCE [LARGE SCALE GENOMIC DNA]</scope>
    <source>
        <strain evidence="8">ATCC BAA-888 / DSM 13862 / ZAS-9</strain>
    </source>
</reference>
<dbReference type="SUPFAM" id="SSF53850">
    <property type="entry name" value="Periplasmic binding protein-like II"/>
    <property type="match status" value="1"/>
</dbReference>
<proteinExistence type="inferred from homology"/>
<keyword evidence="3" id="KW-0813">Transport</keyword>
<dbReference type="GO" id="GO:0015833">
    <property type="term" value="P:peptide transport"/>
    <property type="evidence" value="ECO:0007669"/>
    <property type="project" value="TreeGrafter"/>
</dbReference>
<dbReference type="GO" id="GO:1904680">
    <property type="term" value="F:peptide transmembrane transporter activity"/>
    <property type="evidence" value="ECO:0007669"/>
    <property type="project" value="TreeGrafter"/>
</dbReference>